<organism evidence="3 4">
    <name type="scientific">Nostoc punctiforme NIES-2108</name>
    <dbReference type="NCBI Taxonomy" id="1356359"/>
    <lineage>
        <taxon>Bacteria</taxon>
        <taxon>Bacillati</taxon>
        <taxon>Cyanobacteriota</taxon>
        <taxon>Cyanophyceae</taxon>
        <taxon>Nostocales</taxon>
        <taxon>Nostocaceae</taxon>
        <taxon>Nostoc</taxon>
    </lineage>
</organism>
<keyword evidence="1" id="KW-0175">Coiled coil</keyword>
<feature type="region of interest" description="Disordered" evidence="2">
    <location>
        <begin position="1"/>
        <end position="29"/>
    </location>
</feature>
<protein>
    <submittedName>
        <fullName evidence="3">Uncharacterized protein</fullName>
    </submittedName>
</protein>
<dbReference type="AlphaFoldDB" id="A0A367RFZ4"/>
<sequence length="114" mass="12735">MTVKHGKQRSSKVRQGCQGSKFEGEPRSLGAFSNIGGESRAYSLPVAREDSNTPNTVITGEWAISGISGKLVSQLINETEKQLAYYEQQAETLRERLKELRQIPESLQDTSHRK</sequence>
<feature type="compositionally biased region" description="Basic residues" evidence="2">
    <location>
        <begin position="1"/>
        <end position="12"/>
    </location>
</feature>
<dbReference type="Proteomes" id="UP000252085">
    <property type="component" value="Unassembled WGS sequence"/>
</dbReference>
<evidence type="ECO:0000256" key="1">
    <source>
        <dbReference type="SAM" id="Coils"/>
    </source>
</evidence>
<evidence type="ECO:0000313" key="3">
    <source>
        <dbReference type="EMBL" id="RCJ34613.1"/>
    </source>
</evidence>
<comment type="caution">
    <text evidence="3">The sequence shown here is derived from an EMBL/GenBank/DDBJ whole genome shotgun (WGS) entry which is preliminary data.</text>
</comment>
<evidence type="ECO:0000256" key="2">
    <source>
        <dbReference type="SAM" id="MobiDB-lite"/>
    </source>
</evidence>
<accession>A0A367RFZ4</accession>
<feature type="coiled-coil region" evidence="1">
    <location>
        <begin position="76"/>
        <end position="103"/>
    </location>
</feature>
<dbReference type="EMBL" id="LXQE01000155">
    <property type="protein sequence ID" value="RCJ34613.1"/>
    <property type="molecule type" value="Genomic_DNA"/>
</dbReference>
<name>A0A367RFZ4_NOSPU</name>
<gene>
    <name evidence="3" type="ORF">A6769_22045</name>
</gene>
<reference evidence="3 4" key="1">
    <citation type="submission" date="2016-04" db="EMBL/GenBank/DDBJ databases">
        <authorList>
            <person name="Evans L.H."/>
            <person name="Alamgir A."/>
            <person name="Owens N."/>
            <person name="Weber N.D."/>
            <person name="Virtaneva K."/>
            <person name="Barbian K."/>
            <person name="Babar A."/>
            <person name="Rosenke K."/>
        </authorList>
    </citation>
    <scope>NUCLEOTIDE SEQUENCE [LARGE SCALE GENOMIC DNA]</scope>
    <source>
        <strain evidence="3">NIES-2108</strain>
    </source>
</reference>
<proteinExistence type="predicted"/>
<evidence type="ECO:0000313" key="4">
    <source>
        <dbReference type="Proteomes" id="UP000252085"/>
    </source>
</evidence>